<evidence type="ECO:0000313" key="9">
    <source>
        <dbReference type="Proteomes" id="UP000192257"/>
    </source>
</evidence>
<dbReference type="GO" id="GO:0046872">
    <property type="term" value="F:metal ion binding"/>
    <property type="evidence" value="ECO:0007669"/>
    <property type="project" value="UniProtKB-KW"/>
</dbReference>
<dbReference type="InterPro" id="IPR011146">
    <property type="entry name" value="HIT-like"/>
</dbReference>
<protein>
    <recommendedName>
        <fullName evidence="7">HIT domain-containing protein</fullName>
    </recommendedName>
</protein>
<dbReference type="GO" id="GO:1990165">
    <property type="term" value="F:single-strand break-containing DNA binding"/>
    <property type="evidence" value="ECO:0007669"/>
    <property type="project" value="TreeGrafter"/>
</dbReference>
<dbReference type="GeneID" id="39984187"/>
<dbReference type="Pfam" id="PF16278">
    <property type="entry name" value="zf-C2HE"/>
    <property type="match status" value="1"/>
</dbReference>
<evidence type="ECO:0000256" key="1">
    <source>
        <dbReference type="ARBA" id="ARBA00004123"/>
    </source>
</evidence>
<organism evidence="8 9">
    <name type="scientific">Trypanosoma theileri</name>
    <dbReference type="NCBI Taxonomy" id="67003"/>
    <lineage>
        <taxon>Eukaryota</taxon>
        <taxon>Discoba</taxon>
        <taxon>Euglenozoa</taxon>
        <taxon>Kinetoplastea</taxon>
        <taxon>Metakinetoplastina</taxon>
        <taxon>Trypanosomatida</taxon>
        <taxon>Trypanosomatidae</taxon>
        <taxon>Trypanosoma</taxon>
    </lineage>
</organism>
<dbReference type="GO" id="GO:0003697">
    <property type="term" value="F:single-stranded DNA binding"/>
    <property type="evidence" value="ECO:0007669"/>
    <property type="project" value="TreeGrafter"/>
</dbReference>
<keyword evidence="5" id="KW-0539">Nucleus</keyword>
<dbReference type="Pfam" id="PF11969">
    <property type="entry name" value="DcpS_C"/>
    <property type="match status" value="1"/>
</dbReference>
<keyword evidence="4" id="KW-0238">DNA-binding</keyword>
<dbReference type="Proteomes" id="UP000192257">
    <property type="component" value="Unassembled WGS sequence"/>
</dbReference>
<dbReference type="InterPro" id="IPR032566">
    <property type="entry name" value="Znf-C2HE"/>
</dbReference>
<dbReference type="RefSeq" id="XP_028884184.1">
    <property type="nucleotide sequence ID" value="XM_029024407.1"/>
</dbReference>
<evidence type="ECO:0000256" key="3">
    <source>
        <dbReference type="ARBA" id="ARBA00022833"/>
    </source>
</evidence>
<dbReference type="InterPro" id="IPR036265">
    <property type="entry name" value="HIT-like_sf"/>
</dbReference>
<dbReference type="SUPFAM" id="SSF54197">
    <property type="entry name" value="HIT-like"/>
    <property type="match status" value="1"/>
</dbReference>
<dbReference type="GO" id="GO:0030983">
    <property type="term" value="F:mismatched DNA binding"/>
    <property type="evidence" value="ECO:0007669"/>
    <property type="project" value="TreeGrafter"/>
</dbReference>
<dbReference type="Gene3D" id="3.30.428.10">
    <property type="entry name" value="HIT-like"/>
    <property type="match status" value="1"/>
</dbReference>
<evidence type="ECO:0000256" key="4">
    <source>
        <dbReference type="ARBA" id="ARBA00023125"/>
    </source>
</evidence>
<keyword evidence="9" id="KW-1185">Reference proteome</keyword>
<evidence type="ECO:0000256" key="5">
    <source>
        <dbReference type="ARBA" id="ARBA00023242"/>
    </source>
</evidence>
<accession>A0A1X0NZZ4</accession>
<dbReference type="GO" id="GO:0005634">
    <property type="term" value="C:nucleus"/>
    <property type="evidence" value="ECO:0007669"/>
    <property type="project" value="UniProtKB-SubCell"/>
</dbReference>
<keyword evidence="2" id="KW-0479">Metal-binding</keyword>
<feature type="domain" description="HIT" evidence="7">
    <location>
        <begin position="39"/>
        <end position="154"/>
    </location>
</feature>
<evidence type="ECO:0000256" key="2">
    <source>
        <dbReference type="ARBA" id="ARBA00022723"/>
    </source>
</evidence>
<proteinExistence type="predicted"/>
<dbReference type="GO" id="GO:0000012">
    <property type="term" value="P:single strand break repair"/>
    <property type="evidence" value="ECO:0007669"/>
    <property type="project" value="TreeGrafter"/>
</dbReference>
<feature type="short sequence motif" description="Histidine triad motif" evidence="6">
    <location>
        <begin position="139"/>
        <end position="143"/>
    </location>
</feature>
<dbReference type="GO" id="GO:0003725">
    <property type="term" value="F:double-stranded RNA binding"/>
    <property type="evidence" value="ECO:0007669"/>
    <property type="project" value="TreeGrafter"/>
</dbReference>
<dbReference type="GO" id="GO:0033699">
    <property type="term" value="F:DNA 5'-adenosine monophosphate hydrolase activity"/>
    <property type="evidence" value="ECO:0007669"/>
    <property type="project" value="TreeGrafter"/>
</dbReference>
<comment type="subcellular location">
    <subcellularLocation>
        <location evidence="1">Nucleus</location>
    </subcellularLocation>
</comment>
<evidence type="ECO:0000313" key="8">
    <source>
        <dbReference type="EMBL" id="ORC90118.1"/>
    </source>
</evidence>
<sequence>MTPAAVGSGPRTRLPFLRKVVQSATRRPNTHNTANPFKLYPPLQSSEEKQRFSQVLYKDPQCIIVNDAYPKSKLHCLIMPLDLSLDSLNALRSEHLPLLQHLLNVAEAYVQFIRRGASAKGTAALSMMTGFHALPSLPHLHLHLISMDFDSPYLKTKKHYNTFATPFFLPADRVMEDLQQNGCITLNQNVAELKRMEEQETSCLWCGQAENRIPQLKLHLQTCPKSRAVLSTTSSSSSSSKTS</sequence>
<dbReference type="STRING" id="67003.A0A1X0NZZ4"/>
<name>A0A1X0NZZ4_9TRYP</name>
<dbReference type="PANTHER" id="PTHR12486">
    <property type="entry name" value="APRATAXIN-RELATED"/>
    <property type="match status" value="1"/>
</dbReference>
<keyword evidence="3" id="KW-0862">Zinc</keyword>
<comment type="caution">
    <text evidence="8">The sequence shown here is derived from an EMBL/GenBank/DDBJ whole genome shotgun (WGS) entry which is preliminary data.</text>
</comment>
<dbReference type="OrthoDB" id="3512845at2759"/>
<reference evidence="8 9" key="1">
    <citation type="submission" date="2017-03" db="EMBL/GenBank/DDBJ databases">
        <title>An alternative strategy for trypanosome survival in the mammalian bloodstream revealed through genome and transcriptome analysis of the ubiquitous bovine parasite Trypanosoma (Megatrypanum) theileri.</title>
        <authorList>
            <person name="Kelly S."/>
            <person name="Ivens A."/>
            <person name="Mott A."/>
            <person name="O'Neill E."/>
            <person name="Emms D."/>
            <person name="Macleod O."/>
            <person name="Voorheis P."/>
            <person name="Matthews J."/>
            <person name="Matthews K."/>
            <person name="Carrington M."/>
        </authorList>
    </citation>
    <scope>NUCLEOTIDE SEQUENCE [LARGE SCALE GENOMIC DNA]</scope>
    <source>
        <strain evidence="8">Edinburgh</strain>
    </source>
</reference>
<dbReference type="FunFam" id="3.30.428.10:FF:000004">
    <property type="entry name" value="aprataxin isoform X2"/>
    <property type="match status" value="1"/>
</dbReference>
<evidence type="ECO:0000259" key="7">
    <source>
        <dbReference type="PROSITE" id="PS51084"/>
    </source>
</evidence>
<dbReference type="AlphaFoldDB" id="A0A1X0NZZ4"/>
<dbReference type="EMBL" id="NBCO01000009">
    <property type="protein sequence ID" value="ORC90118.1"/>
    <property type="molecule type" value="Genomic_DNA"/>
</dbReference>
<gene>
    <name evidence="8" type="ORF">TM35_000091680</name>
</gene>
<dbReference type="PANTHER" id="PTHR12486:SF4">
    <property type="entry name" value="APRATAXIN"/>
    <property type="match status" value="1"/>
</dbReference>
<dbReference type="VEuPathDB" id="TriTrypDB:TM35_000091680"/>
<evidence type="ECO:0000256" key="6">
    <source>
        <dbReference type="PROSITE-ProRule" id="PRU00464"/>
    </source>
</evidence>
<dbReference type="PROSITE" id="PS51084">
    <property type="entry name" value="HIT_2"/>
    <property type="match status" value="1"/>
</dbReference>